<dbReference type="Proteomes" id="UP000245464">
    <property type="component" value="Chromosome 9"/>
</dbReference>
<evidence type="ECO:0000313" key="1">
    <source>
        <dbReference type="EMBL" id="KAF7566709.1"/>
    </source>
</evidence>
<gene>
    <name evidence="1" type="ORF">PtrM4_150290</name>
</gene>
<dbReference type="AlphaFoldDB" id="A0A834VKX8"/>
<reference evidence="1 2" key="1">
    <citation type="journal article" date="2018" name="BMC Genomics">
        <title>Comparative genomics of the wheat fungal pathogen Pyrenophora tritici-repentis reveals chromosomal variations and genome plasticity.</title>
        <authorList>
            <person name="Moolhuijzen P."/>
            <person name="See P.T."/>
            <person name="Hane J.K."/>
            <person name="Shi G."/>
            <person name="Liu Z."/>
            <person name="Oliver R.P."/>
            <person name="Moffat C.S."/>
        </authorList>
    </citation>
    <scope>NUCLEOTIDE SEQUENCE [LARGE SCALE GENOMIC DNA]</scope>
    <source>
        <strain evidence="1">M4</strain>
    </source>
</reference>
<dbReference type="RefSeq" id="XP_065960028.1">
    <property type="nucleotide sequence ID" value="XM_066110045.1"/>
</dbReference>
<accession>A0A834VKX8</accession>
<evidence type="ECO:0000313" key="2">
    <source>
        <dbReference type="Proteomes" id="UP000245464"/>
    </source>
</evidence>
<name>A0A834VKX8_9PLEO</name>
<organism evidence="1 2">
    <name type="scientific">Pyrenophora tritici-repentis</name>
    <dbReference type="NCBI Taxonomy" id="45151"/>
    <lineage>
        <taxon>Eukaryota</taxon>
        <taxon>Fungi</taxon>
        <taxon>Dikarya</taxon>
        <taxon>Ascomycota</taxon>
        <taxon>Pezizomycotina</taxon>
        <taxon>Dothideomycetes</taxon>
        <taxon>Pleosporomycetidae</taxon>
        <taxon>Pleosporales</taxon>
        <taxon>Pleosporineae</taxon>
        <taxon>Pleosporaceae</taxon>
        <taxon>Pyrenophora</taxon>
    </lineage>
</organism>
<dbReference type="GeneID" id="90958121"/>
<sequence length="95" mass="10310">MCRTDKSDTTVLELRSTGTTKDLENIQDTKISELTLLGIVDLGTLDENCGGRQVDTPSESRCTAEYLEYTFGKQALNHVPVGTGHTGMMSSHAFA</sequence>
<comment type="caution">
    <text evidence="1">The sequence shown here is derived from an EMBL/GenBank/DDBJ whole genome shotgun (WGS) entry which is preliminary data.</text>
</comment>
<protein>
    <submittedName>
        <fullName evidence="1">Uncharacterized protein</fullName>
    </submittedName>
</protein>
<dbReference type="EMBL" id="NQIK02000009">
    <property type="protein sequence ID" value="KAF7566709.1"/>
    <property type="molecule type" value="Genomic_DNA"/>
</dbReference>
<proteinExistence type="predicted"/>
<dbReference type="KEGG" id="ptrr:90958121"/>